<organism evidence="1 2">
    <name type="scientific">Rhabditophanes sp. KR3021</name>
    <dbReference type="NCBI Taxonomy" id="114890"/>
    <lineage>
        <taxon>Eukaryota</taxon>
        <taxon>Metazoa</taxon>
        <taxon>Ecdysozoa</taxon>
        <taxon>Nematoda</taxon>
        <taxon>Chromadorea</taxon>
        <taxon>Rhabditida</taxon>
        <taxon>Tylenchina</taxon>
        <taxon>Panagrolaimomorpha</taxon>
        <taxon>Strongyloidoidea</taxon>
        <taxon>Alloionematidae</taxon>
        <taxon>Rhabditophanes</taxon>
    </lineage>
</organism>
<evidence type="ECO:0000313" key="1">
    <source>
        <dbReference type="Proteomes" id="UP000095286"/>
    </source>
</evidence>
<dbReference type="Proteomes" id="UP000095286">
    <property type="component" value="Unplaced"/>
</dbReference>
<accession>A0AC35UBC7</accession>
<protein>
    <submittedName>
        <fullName evidence="2">Exonuclease</fullName>
    </submittedName>
</protein>
<dbReference type="WBParaSite" id="RSKR_0000985100.1">
    <property type="protein sequence ID" value="RSKR_0000985100.1"/>
    <property type="gene ID" value="RSKR_0000985100"/>
</dbReference>
<evidence type="ECO:0000313" key="2">
    <source>
        <dbReference type="WBParaSite" id="RSKR_0000985100.1"/>
    </source>
</evidence>
<sequence length="333" mass="38563">MEELSIMLGGCKYKIMEELSIMLGGCYKNLLVSDIENDIIHEDDIIDYMLTPITSPEKETEGAKKSKVTGGATKDEKRTLYLVDIDLDKLKPENAKEDFQFFNNNIVEPFLKECDKTSRDNILKIKNEAKNMAELQCVSFSDKPVNREYGNYIEENLNIILGKPKARYVYQYYKKEANSTLVEYLKQVIYTGRGTGPRQYNHLINLYQNYTGTDASFKNRTIGDLASKGNDSVLYIRKVRTNCSDKYYKWLESSIISLYGLENTTNEIKGDKTNLRPFTAHCFAFAALYKCFESKVDEEWQVCLFECKKCKSDEDHKYRRKNVGNKIELRCTN</sequence>
<name>A0AC35UBC7_9BILA</name>
<proteinExistence type="predicted"/>
<reference evidence="2" key="1">
    <citation type="submission" date="2016-11" db="UniProtKB">
        <authorList>
            <consortium name="WormBaseParasite"/>
        </authorList>
    </citation>
    <scope>IDENTIFICATION</scope>
    <source>
        <strain evidence="2">KR3021</strain>
    </source>
</reference>